<sequence length="85" mass="9839">MTKWRYNHVMLAQRMLGSKTGTGGSSGYMYLRSTVSDRYKVFLDIFNTSSFIIPRQYIPPLTSAMRHTLHSVSEDTNGDLLDRRY</sequence>
<accession>A0A1W0WEP0</accession>
<dbReference type="OrthoDB" id="447477at2759"/>
<dbReference type="SUPFAM" id="SSF140959">
    <property type="entry name" value="Indolic compounds 2,3-dioxygenase-like"/>
    <property type="match status" value="1"/>
</dbReference>
<dbReference type="AlphaFoldDB" id="A0A1W0WEP0"/>
<evidence type="ECO:0000313" key="2">
    <source>
        <dbReference type="Proteomes" id="UP000192578"/>
    </source>
</evidence>
<dbReference type="Gene3D" id="1.20.58.480">
    <property type="match status" value="1"/>
</dbReference>
<dbReference type="GO" id="GO:0020037">
    <property type="term" value="F:heme binding"/>
    <property type="evidence" value="ECO:0007669"/>
    <property type="project" value="InterPro"/>
</dbReference>
<dbReference type="Proteomes" id="UP000192578">
    <property type="component" value="Unassembled WGS sequence"/>
</dbReference>
<dbReference type="PANTHER" id="PTHR10138">
    <property type="entry name" value="TRYPTOPHAN 2,3-DIOXYGENASE"/>
    <property type="match status" value="1"/>
</dbReference>
<organism evidence="1 2">
    <name type="scientific">Hypsibius exemplaris</name>
    <name type="common">Freshwater tardigrade</name>
    <dbReference type="NCBI Taxonomy" id="2072580"/>
    <lineage>
        <taxon>Eukaryota</taxon>
        <taxon>Metazoa</taxon>
        <taxon>Ecdysozoa</taxon>
        <taxon>Tardigrada</taxon>
        <taxon>Eutardigrada</taxon>
        <taxon>Parachela</taxon>
        <taxon>Hypsibioidea</taxon>
        <taxon>Hypsibiidae</taxon>
        <taxon>Hypsibius</taxon>
    </lineage>
</organism>
<dbReference type="GO" id="GO:0019441">
    <property type="term" value="P:L-tryptophan catabolic process to kynurenine"/>
    <property type="evidence" value="ECO:0007669"/>
    <property type="project" value="InterPro"/>
</dbReference>
<dbReference type="PANTHER" id="PTHR10138:SF0">
    <property type="entry name" value="TRYPTOPHAN 2,3-DIOXYGENASE"/>
    <property type="match status" value="1"/>
</dbReference>
<evidence type="ECO:0000313" key="1">
    <source>
        <dbReference type="EMBL" id="OQV13593.1"/>
    </source>
</evidence>
<keyword evidence="2" id="KW-1185">Reference proteome</keyword>
<dbReference type="GO" id="GO:0019442">
    <property type="term" value="P:L-tryptophan catabolic process to acetyl-CoA"/>
    <property type="evidence" value="ECO:0007669"/>
    <property type="project" value="TreeGrafter"/>
</dbReference>
<gene>
    <name evidence="1" type="ORF">BV898_12230</name>
</gene>
<dbReference type="GO" id="GO:0004833">
    <property type="term" value="F:L-tryptophan 2,3-dioxygenase activity"/>
    <property type="evidence" value="ECO:0007669"/>
    <property type="project" value="InterPro"/>
</dbReference>
<comment type="caution">
    <text evidence="1">The sequence shown here is derived from an EMBL/GenBank/DDBJ whole genome shotgun (WGS) entry which is preliminary data.</text>
</comment>
<reference evidence="2" key="1">
    <citation type="submission" date="2017-01" db="EMBL/GenBank/DDBJ databases">
        <title>Comparative genomics of anhydrobiosis in the tardigrade Hypsibius dujardini.</title>
        <authorList>
            <person name="Yoshida Y."/>
            <person name="Koutsovoulos G."/>
            <person name="Laetsch D."/>
            <person name="Stevens L."/>
            <person name="Kumar S."/>
            <person name="Horikawa D."/>
            <person name="Ishino K."/>
            <person name="Komine S."/>
            <person name="Tomita M."/>
            <person name="Blaxter M."/>
            <person name="Arakawa K."/>
        </authorList>
    </citation>
    <scope>NUCLEOTIDE SEQUENCE [LARGE SCALE GENOMIC DNA]</scope>
    <source>
        <strain evidence="2">Z151</strain>
    </source>
</reference>
<protein>
    <submittedName>
        <fullName evidence="1">Tryptophan 2,3-dioxygenase</fullName>
    </submittedName>
</protein>
<dbReference type="EMBL" id="MTYJ01000121">
    <property type="protein sequence ID" value="OQV13593.1"/>
    <property type="molecule type" value="Genomic_DNA"/>
</dbReference>
<dbReference type="InterPro" id="IPR037217">
    <property type="entry name" value="Trp/Indoleamine_2_3_dOase-like"/>
</dbReference>
<dbReference type="GO" id="GO:0046872">
    <property type="term" value="F:metal ion binding"/>
    <property type="evidence" value="ECO:0007669"/>
    <property type="project" value="InterPro"/>
</dbReference>
<dbReference type="Pfam" id="PF03301">
    <property type="entry name" value="Trp_dioxygenase"/>
    <property type="match status" value="1"/>
</dbReference>
<proteinExistence type="predicted"/>
<name>A0A1W0WEP0_HYPEX</name>
<dbReference type="InterPro" id="IPR004981">
    <property type="entry name" value="Trp_2_3_dOase"/>
</dbReference>